<comment type="caution">
    <text evidence="2">The sequence shown here is derived from an EMBL/GenBank/DDBJ whole genome shotgun (WGS) entry which is preliminary data.</text>
</comment>
<feature type="region of interest" description="Disordered" evidence="1">
    <location>
        <begin position="52"/>
        <end position="80"/>
    </location>
</feature>
<protein>
    <submittedName>
        <fullName evidence="2">Uncharacterized protein</fullName>
    </submittedName>
</protein>
<evidence type="ECO:0000313" key="2">
    <source>
        <dbReference type="EMBL" id="KAG2569080.1"/>
    </source>
</evidence>
<feature type="compositionally biased region" description="Polar residues" evidence="1">
    <location>
        <begin position="52"/>
        <end position="68"/>
    </location>
</feature>
<organism evidence="2 3">
    <name type="scientific">Panicum virgatum</name>
    <name type="common">Blackwell switchgrass</name>
    <dbReference type="NCBI Taxonomy" id="38727"/>
    <lineage>
        <taxon>Eukaryota</taxon>
        <taxon>Viridiplantae</taxon>
        <taxon>Streptophyta</taxon>
        <taxon>Embryophyta</taxon>
        <taxon>Tracheophyta</taxon>
        <taxon>Spermatophyta</taxon>
        <taxon>Magnoliopsida</taxon>
        <taxon>Liliopsida</taxon>
        <taxon>Poales</taxon>
        <taxon>Poaceae</taxon>
        <taxon>PACMAD clade</taxon>
        <taxon>Panicoideae</taxon>
        <taxon>Panicodae</taxon>
        <taxon>Paniceae</taxon>
        <taxon>Panicinae</taxon>
        <taxon>Panicum</taxon>
        <taxon>Panicum sect. Hiantes</taxon>
    </lineage>
</organism>
<gene>
    <name evidence="2" type="ORF">PVAP13_7NG370100</name>
</gene>
<reference evidence="2" key="1">
    <citation type="submission" date="2020-05" db="EMBL/GenBank/DDBJ databases">
        <title>WGS assembly of Panicum virgatum.</title>
        <authorList>
            <person name="Lovell J.T."/>
            <person name="Jenkins J."/>
            <person name="Shu S."/>
            <person name="Juenger T.E."/>
            <person name="Schmutz J."/>
        </authorList>
    </citation>
    <scope>NUCLEOTIDE SEQUENCE</scope>
    <source>
        <strain evidence="2">AP13</strain>
    </source>
</reference>
<keyword evidence="3" id="KW-1185">Reference proteome</keyword>
<sequence length="80" mass="8830">MQLPRSHAPKDCQINLAGVRPVPRPFKKKANKQKARDIAYFINEKRQEIATSLSSGLPSNSGTSNSMPSDIHTEPTITQV</sequence>
<dbReference type="Proteomes" id="UP000823388">
    <property type="component" value="Chromosome 7N"/>
</dbReference>
<evidence type="ECO:0000256" key="1">
    <source>
        <dbReference type="SAM" id="MobiDB-lite"/>
    </source>
</evidence>
<accession>A0A8T0Q5C6</accession>
<proteinExistence type="predicted"/>
<dbReference type="EMBL" id="CM029050">
    <property type="protein sequence ID" value="KAG2569080.1"/>
    <property type="molecule type" value="Genomic_DNA"/>
</dbReference>
<evidence type="ECO:0000313" key="3">
    <source>
        <dbReference type="Proteomes" id="UP000823388"/>
    </source>
</evidence>
<dbReference type="AlphaFoldDB" id="A0A8T0Q5C6"/>
<name>A0A8T0Q5C6_PANVG</name>